<dbReference type="RefSeq" id="WP_088237538.1">
    <property type="nucleotide sequence ID" value="NZ_FMAY01000005.1"/>
</dbReference>
<gene>
    <name evidence="2" type="ORF">GA0061071_105294</name>
</gene>
<dbReference type="Proteomes" id="UP000198975">
    <property type="component" value="Unassembled WGS sequence"/>
</dbReference>
<sequence>MNKKNTLRLAGALASLLIFSCPAAENIPDAVNQLMASPVRNLSQADNDAEGTARWVAWEEGTPDARTSHLALFEKQNNGNIQPVWSTAWPDAWAPSLLVLQEWRWHNQPLLAVTVQFGAAAEQIDIYGLNENNRPQRLTGKTAASISWKVNTAGQRLLVVYEAKPTVLKATCYGWQDNKLAVKSCDD</sequence>
<dbReference type="EMBL" id="FMAY01000005">
    <property type="protein sequence ID" value="SCC09727.1"/>
    <property type="molecule type" value="Genomic_DNA"/>
</dbReference>
<evidence type="ECO:0000256" key="1">
    <source>
        <dbReference type="SAM" id="SignalP"/>
    </source>
</evidence>
<keyword evidence="1" id="KW-0732">Signal</keyword>
<organism evidence="2 3">
    <name type="scientific">Kosakonia oryzendophytica</name>
    <dbReference type="NCBI Taxonomy" id="1005665"/>
    <lineage>
        <taxon>Bacteria</taxon>
        <taxon>Pseudomonadati</taxon>
        <taxon>Pseudomonadota</taxon>
        <taxon>Gammaproteobacteria</taxon>
        <taxon>Enterobacterales</taxon>
        <taxon>Enterobacteriaceae</taxon>
        <taxon>Kosakonia</taxon>
    </lineage>
</organism>
<dbReference type="PROSITE" id="PS51257">
    <property type="entry name" value="PROKAR_LIPOPROTEIN"/>
    <property type="match status" value="1"/>
</dbReference>
<proteinExistence type="predicted"/>
<keyword evidence="3" id="KW-1185">Reference proteome</keyword>
<dbReference type="AlphaFoldDB" id="A0A1C4BSC3"/>
<reference evidence="3" key="1">
    <citation type="submission" date="2016-08" db="EMBL/GenBank/DDBJ databases">
        <authorList>
            <person name="Varghese N."/>
            <person name="Submissions Spin"/>
        </authorList>
    </citation>
    <scope>NUCLEOTIDE SEQUENCE [LARGE SCALE GENOMIC DNA]</scope>
    <source>
        <strain evidence="3">REICA_082</strain>
    </source>
</reference>
<dbReference type="OrthoDB" id="6629353at2"/>
<evidence type="ECO:0000313" key="3">
    <source>
        <dbReference type="Proteomes" id="UP000198975"/>
    </source>
</evidence>
<accession>A0A1C4BSC3</accession>
<feature type="chain" id="PRO_5008689473" evidence="1">
    <location>
        <begin position="24"/>
        <end position="187"/>
    </location>
</feature>
<protein>
    <submittedName>
        <fullName evidence="2">Uncharacterized protein</fullName>
    </submittedName>
</protein>
<name>A0A1C4BSC3_9ENTR</name>
<evidence type="ECO:0000313" key="2">
    <source>
        <dbReference type="EMBL" id="SCC09727.1"/>
    </source>
</evidence>
<feature type="signal peptide" evidence="1">
    <location>
        <begin position="1"/>
        <end position="23"/>
    </location>
</feature>